<feature type="region of interest" description="Disordered" evidence="2">
    <location>
        <begin position="789"/>
        <end position="808"/>
    </location>
</feature>
<gene>
    <name evidence="4" type="ORF">C1SCF055_LOCUS14182</name>
</gene>
<dbReference type="GO" id="GO:0006310">
    <property type="term" value="P:DNA recombination"/>
    <property type="evidence" value="ECO:0007669"/>
    <property type="project" value="UniProtKB-KW"/>
</dbReference>
<name>A0A9P1C862_9DINO</name>
<keyword evidence="6" id="KW-1185">Reference proteome</keyword>
<feature type="region of interest" description="Disordered" evidence="2">
    <location>
        <begin position="405"/>
        <end position="425"/>
    </location>
</feature>
<feature type="transmembrane region" description="Helical" evidence="3">
    <location>
        <begin position="47"/>
        <end position="71"/>
    </location>
</feature>
<dbReference type="InterPro" id="IPR013762">
    <property type="entry name" value="Integrase-like_cat_sf"/>
</dbReference>
<feature type="compositionally biased region" description="Low complexity" evidence="2">
    <location>
        <begin position="988"/>
        <end position="1001"/>
    </location>
</feature>
<evidence type="ECO:0000313" key="6">
    <source>
        <dbReference type="Proteomes" id="UP001152797"/>
    </source>
</evidence>
<dbReference type="GO" id="GO:0003677">
    <property type="term" value="F:DNA binding"/>
    <property type="evidence" value="ECO:0007669"/>
    <property type="project" value="InterPro"/>
</dbReference>
<keyword evidence="3" id="KW-1133">Transmembrane helix</keyword>
<keyword evidence="1" id="KW-0233">DNA recombination</keyword>
<feature type="transmembrane region" description="Helical" evidence="3">
    <location>
        <begin position="1762"/>
        <end position="1785"/>
    </location>
</feature>
<feature type="compositionally biased region" description="Polar residues" evidence="2">
    <location>
        <begin position="151"/>
        <end position="162"/>
    </location>
</feature>
<feature type="transmembrane region" description="Helical" evidence="3">
    <location>
        <begin position="1725"/>
        <end position="1750"/>
    </location>
</feature>
<dbReference type="EMBL" id="CAMXCT030001113">
    <property type="protein sequence ID" value="CAL4774177.1"/>
    <property type="molecule type" value="Genomic_DNA"/>
</dbReference>
<dbReference type="Proteomes" id="UP001152797">
    <property type="component" value="Unassembled WGS sequence"/>
</dbReference>
<feature type="transmembrane region" description="Helical" evidence="3">
    <location>
        <begin position="1688"/>
        <end position="1713"/>
    </location>
</feature>
<evidence type="ECO:0000256" key="2">
    <source>
        <dbReference type="SAM" id="MobiDB-lite"/>
    </source>
</evidence>
<evidence type="ECO:0000313" key="4">
    <source>
        <dbReference type="EMBL" id="CAI3986865.1"/>
    </source>
</evidence>
<feature type="compositionally biased region" description="Basic and acidic residues" evidence="2">
    <location>
        <begin position="794"/>
        <end position="807"/>
    </location>
</feature>
<feature type="region of interest" description="Disordered" evidence="2">
    <location>
        <begin position="532"/>
        <end position="562"/>
    </location>
</feature>
<reference evidence="5" key="2">
    <citation type="submission" date="2024-04" db="EMBL/GenBank/DDBJ databases">
        <authorList>
            <person name="Chen Y."/>
            <person name="Shah S."/>
            <person name="Dougan E. K."/>
            <person name="Thang M."/>
            <person name="Chan C."/>
        </authorList>
    </citation>
    <scope>NUCLEOTIDE SEQUENCE [LARGE SCALE GENOMIC DNA]</scope>
</reference>
<dbReference type="GO" id="GO:0015074">
    <property type="term" value="P:DNA integration"/>
    <property type="evidence" value="ECO:0007669"/>
    <property type="project" value="InterPro"/>
</dbReference>
<comment type="caution">
    <text evidence="4">The sequence shown here is derived from an EMBL/GenBank/DDBJ whole genome shotgun (WGS) entry which is preliminary data.</text>
</comment>
<feature type="compositionally biased region" description="Polar residues" evidence="2">
    <location>
        <begin position="117"/>
        <end position="126"/>
    </location>
</feature>
<dbReference type="EMBL" id="CAMXCT020001113">
    <property type="protein sequence ID" value="CAL1140240.1"/>
    <property type="molecule type" value="Genomic_DNA"/>
</dbReference>
<dbReference type="InterPro" id="IPR011010">
    <property type="entry name" value="DNA_brk_join_enz"/>
</dbReference>
<dbReference type="EMBL" id="CAMXCT010001113">
    <property type="protein sequence ID" value="CAI3986865.1"/>
    <property type="molecule type" value="Genomic_DNA"/>
</dbReference>
<evidence type="ECO:0000313" key="5">
    <source>
        <dbReference type="EMBL" id="CAL1140240.1"/>
    </source>
</evidence>
<feature type="region of interest" description="Disordered" evidence="2">
    <location>
        <begin position="988"/>
        <end position="1007"/>
    </location>
</feature>
<organism evidence="4">
    <name type="scientific">Cladocopium goreaui</name>
    <dbReference type="NCBI Taxonomy" id="2562237"/>
    <lineage>
        <taxon>Eukaryota</taxon>
        <taxon>Sar</taxon>
        <taxon>Alveolata</taxon>
        <taxon>Dinophyceae</taxon>
        <taxon>Suessiales</taxon>
        <taxon>Symbiodiniaceae</taxon>
        <taxon>Cladocopium</taxon>
    </lineage>
</organism>
<feature type="region of interest" description="Disordered" evidence="2">
    <location>
        <begin position="111"/>
        <end position="172"/>
    </location>
</feature>
<evidence type="ECO:0000256" key="3">
    <source>
        <dbReference type="SAM" id="Phobius"/>
    </source>
</evidence>
<sequence>MSQALATGVSTGTSLAVLWKILEGVPSNSPLALCPTRRWWELHWPSLVFGVLLGLVLGPIIEAVVGLRIYLYQAVIQRSLGHLETVEELKEELRFVRSEVRRLRRLVEDRDSRESASGGSHRSSVPPSDGSYSLVGREREFNENASRSRSDTPLTAASLSGTDPERSGSSRVAQGWIEREAICDEIGEFVRRSLDGDHRGASGRDRLHLPSRIWLVFRDYEGLSYRPVRVCSLVRAGLLAAEMDGLDGLEERPEEEAPARPFVVREDGTAEFHYDLWRLRTPLGVLIQCIMVSHVADGRYLAAFPQSAWHRQTQKRSLPPVLSKPLLVEVLVAHLSDRQEALEDYMKVWVGYITAETYEMMEPYLDGMQIDQEFKMAAGTEYLPYAPALIEALDERFAFLSAESGTGGGDALREGREGSGLGEMSDIPSRVASLETLMDKMNGNLEAVLGKLGHGHVRGAASTPGLVTFAPSASQIPARSGRQDAQARKFPGLDASVVSAALAAGVPEENLSEMQRLLGAGGRATHRLREPALRSHGKKEKAVEPLDESEEEADLDFPAGEPGSVEVGEAATMEGAMAKLTELVALLSADKLKRAKSTKMDLALENLAGSLGGAESSSGSSGKRAAAARRALRVGLQETPEEISSVIEKLMLEDLLLRTQAPGMPASDFNARAWVEHRSRIGAYKTSAYMSWAAAGVLDDLVRGRVSHARARAGLMLVMLDQVAIDRGSWVLGAELMLEQGPPLSTLASHTLPSVSDGESPFSKILDSRWAEVMHSHLRDAEDYLQKRRNLGKKTTEDAEKDKEKDGAAAVEPGLLVDSDTKTVRVPGARAPTVKVPAFVNSWLRVVTKHGASLGSFVRAFLSNAPQLRDEAVSLGPIWPIPAPYPEVFGRDPAFGGSWKKRRLVVQVLVLNWLFLGKPSTCPPQLWVGQSLTGRQWRRVRLLEDLSEDSNSMLEVDALGMARAAIKMESSADQLDALHRALLFSSSFSSSSYGADSSSVSRAERENAGGDGEWAAGLYGAFVGTVKPDQGVVAKPIHADRLAFVGSPGFDPLPYLDPVTAHAYEFPLECVRHHDVEPPPQVSVHGSVEERNKLYQKMAQGGRLVPVPAEDVREGLACGLFSVPKDLERDRLILDARPPNTVEPVLSTWTRTMSSSTCLHGIELGEDETLIMSGRDIRDFFYQFRVSPQRSLRNVLAGELSAADLEFIFNRPFDAPGYVGLNTLAMGDLNACEFAQGSHLQLILSSGGALASEVMMMHRPCPRGLLSVGVVIDDLVCFQKVLSSAFLDGNYVGKSELDERMDVIMAKYDEVRLPTNPKKAFDNATSSSFWGVQVDGKKGTVRGNESRLWPLLLITMRVCSLGLSTVGLLRSLAGSYISVLTLRRRLLSVMNLVFDAIAGSDSDGQVLRLSGALKDELLTMMVVSTLAVVNLRAKTIGTVRATDASDWGMAAVAGEVPVPVAREAMRLSLSKSCWTRLLPPGKAWLRAKGRLEPWDELPGEEVYDVHPFWEQLARSVVYKEQWRKKHVRPVHVNIGELRAHLREEARLAVNHVSVRVPYALDSQVALGCLVKGRASSKALNVELSKSIPHLLGSDLYAGYGYWPSKLNRADGPTRDADPDPPDAPLPFWWEPVVAGSYERLDAWLNELEESVVGTPVEQRALRTRTWHALVIDVLVVKELTKVHSLKKLVVMVVFLFVAMVIFFVEMFFLLFLLDALLIEVLAYEMFYLVVLYELTEFLMGDYVVTFLFVLRRCLLEPYMMTYDFMILFVLLLLKVYVAIEVAVVFNESPLVAMMVLVFVLEFLNEFLLVAMVMVVFVLEIGYMVKRVNYALSSKEDLLLPENQQKVLRLIVLRAVRCVGSALVCKSFSVAMTPPVRSSQFPRGVPWMSAAMKEKVREGNAMSDFNAEVHVLCFESVEETPEEVVYFWTENPDSSFLWRQRKYRRFRRPESLDLFRCDFCRFGTGWRKRTRVATNIPGLKGLRMLCSCVQPHQRLRGQHPVLKVPWTAVAQPYPRGFSKLIAGCCLEAVGWLKQGKLNIAACSKSGSLRIGEATNPGPRGVRAPRGFSLEEAPVQCWASICLGERRWTLFLEWCSLFLTGDPINLFLQVPLFLAHAIRKYGDREFMSGGSLLYYRHLVLVSLRKIPSMRPFASICWDLATRWEKAEPTRHRPPVPEILVEAMISLGWCLGWKRWCGVCLLCFYGIARAGEVLKCRREDLLLPCDMMYECDAAFLLLRQSKTSFRQLAKVQHLKISSMHVVRLLNLIYRGADRLDVLFPGSAHVFRRRWNHVLKLLLVPDAMHVTPGGLRGGGAVSCYRKGASIPDLLWAMRLKQVATLEAYLQEVAALSVLTELPWNSRRAIRSAASLFNHLH</sequence>
<keyword evidence="3" id="KW-0812">Transmembrane</keyword>
<feature type="compositionally biased region" description="Acidic residues" evidence="2">
    <location>
        <begin position="545"/>
        <end position="555"/>
    </location>
</feature>
<reference evidence="4" key="1">
    <citation type="submission" date="2022-10" db="EMBL/GenBank/DDBJ databases">
        <authorList>
            <person name="Chen Y."/>
            <person name="Dougan E. K."/>
            <person name="Chan C."/>
            <person name="Rhodes N."/>
            <person name="Thang M."/>
        </authorList>
    </citation>
    <scope>NUCLEOTIDE SEQUENCE</scope>
</reference>
<keyword evidence="3" id="KW-0472">Membrane</keyword>
<feature type="transmembrane region" description="Helical" evidence="3">
    <location>
        <begin position="1791"/>
        <end position="1818"/>
    </location>
</feature>
<dbReference type="SUPFAM" id="SSF56349">
    <property type="entry name" value="DNA breaking-rejoining enzymes"/>
    <property type="match status" value="1"/>
</dbReference>
<feature type="compositionally biased region" description="Basic and acidic residues" evidence="2">
    <location>
        <begin position="136"/>
        <end position="150"/>
    </location>
</feature>
<proteinExistence type="predicted"/>
<evidence type="ECO:0000256" key="1">
    <source>
        <dbReference type="ARBA" id="ARBA00023172"/>
    </source>
</evidence>
<protein>
    <submittedName>
        <fullName evidence="4">Uncharacterized protein</fullName>
    </submittedName>
</protein>
<accession>A0A9P1C862</accession>
<dbReference type="Gene3D" id="1.10.443.10">
    <property type="entry name" value="Intergrase catalytic core"/>
    <property type="match status" value="1"/>
</dbReference>